<dbReference type="InterPro" id="IPR010131">
    <property type="entry name" value="MdtP/NodT-like"/>
</dbReference>
<keyword evidence="2" id="KW-0564">Palmitate</keyword>
<proteinExistence type="inferred from homology"/>
<organism evidence="3 4">
    <name type="scientific">Puniceibacterium antarcticum</name>
    <dbReference type="NCBI Taxonomy" id="1206336"/>
    <lineage>
        <taxon>Bacteria</taxon>
        <taxon>Pseudomonadati</taxon>
        <taxon>Pseudomonadota</taxon>
        <taxon>Alphaproteobacteria</taxon>
        <taxon>Rhodobacterales</taxon>
        <taxon>Paracoccaceae</taxon>
        <taxon>Puniceibacterium</taxon>
    </lineage>
</organism>
<keyword evidence="2" id="KW-0472">Membrane</keyword>
<keyword evidence="2" id="KW-1134">Transmembrane beta strand</keyword>
<gene>
    <name evidence="3" type="ORF">P775_21765</name>
</gene>
<dbReference type="Gene3D" id="1.20.1600.10">
    <property type="entry name" value="Outer membrane efflux proteins (OEP)"/>
    <property type="match status" value="1"/>
</dbReference>
<dbReference type="RefSeq" id="WP_099912801.1">
    <property type="nucleotide sequence ID" value="NZ_AWWI01000141.1"/>
</dbReference>
<dbReference type="OrthoDB" id="7181739at2"/>
<name>A0A2G8R953_9RHOB</name>
<reference evidence="3 4" key="1">
    <citation type="submission" date="2013-09" db="EMBL/GenBank/DDBJ databases">
        <title>Genome sequencing of Phaeobacter antarcticus sp. nov. SM1211.</title>
        <authorList>
            <person name="Zhang X.-Y."/>
            <person name="Liu C."/>
            <person name="Chen X.-L."/>
            <person name="Xie B.-B."/>
            <person name="Qin Q.-L."/>
            <person name="Rong J.-C."/>
            <person name="Zhang Y.-Z."/>
        </authorList>
    </citation>
    <scope>NUCLEOTIDE SEQUENCE [LARGE SCALE GENOMIC DNA]</scope>
    <source>
        <strain evidence="3 4">SM1211</strain>
    </source>
</reference>
<comment type="subcellular location">
    <subcellularLocation>
        <location evidence="2">Cell membrane</location>
        <topology evidence="2">Lipid-anchor</topology>
    </subcellularLocation>
</comment>
<dbReference type="Pfam" id="PF02321">
    <property type="entry name" value="OEP"/>
    <property type="match status" value="2"/>
</dbReference>
<dbReference type="Proteomes" id="UP000231259">
    <property type="component" value="Unassembled WGS sequence"/>
</dbReference>
<dbReference type="EMBL" id="AWWI01000141">
    <property type="protein sequence ID" value="PIL18052.1"/>
    <property type="molecule type" value="Genomic_DNA"/>
</dbReference>
<dbReference type="GO" id="GO:0015562">
    <property type="term" value="F:efflux transmembrane transporter activity"/>
    <property type="evidence" value="ECO:0007669"/>
    <property type="project" value="InterPro"/>
</dbReference>
<dbReference type="InterPro" id="IPR003423">
    <property type="entry name" value="OMP_efflux"/>
</dbReference>
<dbReference type="PROSITE" id="PS51257">
    <property type="entry name" value="PROKAR_LIPOPROTEIN"/>
    <property type="match status" value="1"/>
</dbReference>
<evidence type="ECO:0008006" key="5">
    <source>
        <dbReference type="Google" id="ProtNLM"/>
    </source>
</evidence>
<keyword evidence="2" id="KW-0812">Transmembrane</keyword>
<evidence type="ECO:0000256" key="1">
    <source>
        <dbReference type="ARBA" id="ARBA00007613"/>
    </source>
</evidence>
<dbReference type="NCBIfam" id="TIGR01845">
    <property type="entry name" value="outer_NodT"/>
    <property type="match status" value="1"/>
</dbReference>
<dbReference type="AlphaFoldDB" id="A0A2G8R953"/>
<evidence type="ECO:0000313" key="4">
    <source>
        <dbReference type="Proteomes" id="UP000231259"/>
    </source>
</evidence>
<comment type="similarity">
    <text evidence="1 2">Belongs to the outer membrane factor (OMF) (TC 1.B.17) family.</text>
</comment>
<sequence>MKFRTPAMTFATVGLVACTSVGPDYKTPDIALTTAFAEGDTAPLGDVSQQLWWTDYQDQTLNALVDRGLAQNLDIRTAIERIEQAQASLRTTGLPSQVSGSLTGNLTRTGAEGVGYDQGTSAGFSPSIMMDLFGGERRARERAIAQLEGAKLDVGVARLAFLSSLVSNYIDARYYQEALAITRQNLSSRGETLDLVQRQRSAGTVSDLDVARAQALYDETRANVPSLEANFFASVYALATLLAEPAQPLITDLQRGAPQPRARARTSAGVPADLLRNRPDVRSSERDLAAAVAAVGVAEAELYPSLSLSGTVTNAATRSWQFGPAISIPVLNQPLLRGSRDQAISQAKQAELTWRGTVLNAVEEVQSAQTSYSRSVATVSATRAALNSYERVVELSNATYEGGTTTLLDLLDSERSRGNAQLSLAQSVRDMANNWGTLQIAAGRGWNYTR</sequence>
<keyword evidence="4" id="KW-1185">Reference proteome</keyword>
<evidence type="ECO:0000256" key="2">
    <source>
        <dbReference type="RuleBase" id="RU362097"/>
    </source>
</evidence>
<dbReference type="PANTHER" id="PTHR30203">
    <property type="entry name" value="OUTER MEMBRANE CATION EFFLUX PROTEIN"/>
    <property type="match status" value="1"/>
</dbReference>
<dbReference type="Gene3D" id="2.20.200.10">
    <property type="entry name" value="Outer membrane efflux proteins (OEP)"/>
    <property type="match status" value="1"/>
</dbReference>
<keyword evidence="2" id="KW-0449">Lipoprotein</keyword>
<dbReference type="SUPFAM" id="SSF56954">
    <property type="entry name" value="Outer membrane efflux proteins (OEP)"/>
    <property type="match status" value="1"/>
</dbReference>
<protein>
    <recommendedName>
        <fullName evidence="5">Nodulation protein T</fullName>
    </recommendedName>
</protein>
<dbReference type="GO" id="GO:0005886">
    <property type="term" value="C:plasma membrane"/>
    <property type="evidence" value="ECO:0007669"/>
    <property type="project" value="UniProtKB-SubCell"/>
</dbReference>
<accession>A0A2G8R953</accession>
<comment type="caution">
    <text evidence="3">The sequence shown here is derived from an EMBL/GenBank/DDBJ whole genome shotgun (WGS) entry which is preliminary data.</text>
</comment>
<evidence type="ECO:0000313" key="3">
    <source>
        <dbReference type="EMBL" id="PIL18052.1"/>
    </source>
</evidence>